<dbReference type="AlphaFoldDB" id="W4JPY7"/>
<dbReference type="STRING" id="747525.W4JPY7"/>
<dbReference type="GeneID" id="20672494"/>
<dbReference type="OrthoDB" id="5568181at2759"/>
<dbReference type="HOGENOM" id="CLU_057548_0_0_1"/>
<sequence length="221" mass="24471">MSEAPTIPPNPELPFDPTTLPIAQLESLRFKANQIISSIQALAWTIEYGGAHVMPPWPEILSKYTVLLSQTHTFSSALLSVPGSAPVDGPGASQGGLARLALHPRVGLSDTQLDNDFIPLLRNQQTTDVLRLESAAVRRLSEHMETRGALGMSAPTSGPGTSTRPKPEHEDVIRECAEIRDQHDRRADRAIRAVAMLREKYNWRERVAVDEEEPEELDWDP</sequence>
<feature type="compositionally biased region" description="Polar residues" evidence="1">
    <location>
        <begin position="154"/>
        <end position="164"/>
    </location>
</feature>
<dbReference type="InParanoid" id="W4JPY7"/>
<evidence type="ECO:0000256" key="1">
    <source>
        <dbReference type="SAM" id="MobiDB-lite"/>
    </source>
</evidence>
<feature type="region of interest" description="Disordered" evidence="1">
    <location>
        <begin position="149"/>
        <end position="170"/>
    </location>
</feature>
<proteinExistence type="predicted"/>
<accession>W4JPY7</accession>
<protein>
    <recommendedName>
        <fullName evidence="4">Mediator of RNA polymerase II transcription subunit 8</fullName>
    </recommendedName>
</protein>
<keyword evidence="3" id="KW-1185">Reference proteome</keyword>
<dbReference type="eggNOG" id="ENOG502SNPY">
    <property type="taxonomic scope" value="Eukaryota"/>
</dbReference>
<name>W4JPY7_HETIT</name>
<dbReference type="Proteomes" id="UP000030671">
    <property type="component" value="Unassembled WGS sequence"/>
</dbReference>
<evidence type="ECO:0008006" key="4">
    <source>
        <dbReference type="Google" id="ProtNLM"/>
    </source>
</evidence>
<evidence type="ECO:0000313" key="2">
    <source>
        <dbReference type="EMBL" id="ETW75534.1"/>
    </source>
</evidence>
<feature type="non-terminal residue" evidence="2">
    <location>
        <position position="221"/>
    </location>
</feature>
<gene>
    <name evidence="2" type="ORF">HETIRDRAFT_39330</name>
</gene>
<dbReference type="RefSeq" id="XP_009552486.1">
    <property type="nucleotide sequence ID" value="XM_009554191.1"/>
</dbReference>
<evidence type="ECO:0000313" key="3">
    <source>
        <dbReference type="Proteomes" id="UP000030671"/>
    </source>
</evidence>
<reference evidence="2 3" key="1">
    <citation type="journal article" date="2012" name="New Phytol.">
        <title>Insight into trade-off between wood decay and parasitism from the genome of a fungal forest pathogen.</title>
        <authorList>
            <person name="Olson A."/>
            <person name="Aerts A."/>
            <person name="Asiegbu F."/>
            <person name="Belbahri L."/>
            <person name="Bouzid O."/>
            <person name="Broberg A."/>
            <person name="Canback B."/>
            <person name="Coutinho P.M."/>
            <person name="Cullen D."/>
            <person name="Dalman K."/>
            <person name="Deflorio G."/>
            <person name="van Diepen L.T."/>
            <person name="Dunand C."/>
            <person name="Duplessis S."/>
            <person name="Durling M."/>
            <person name="Gonthier P."/>
            <person name="Grimwood J."/>
            <person name="Fossdal C.G."/>
            <person name="Hansson D."/>
            <person name="Henrissat B."/>
            <person name="Hietala A."/>
            <person name="Himmelstrand K."/>
            <person name="Hoffmeister D."/>
            <person name="Hogberg N."/>
            <person name="James T.Y."/>
            <person name="Karlsson M."/>
            <person name="Kohler A."/>
            <person name="Kues U."/>
            <person name="Lee Y.H."/>
            <person name="Lin Y.C."/>
            <person name="Lind M."/>
            <person name="Lindquist E."/>
            <person name="Lombard V."/>
            <person name="Lucas S."/>
            <person name="Lunden K."/>
            <person name="Morin E."/>
            <person name="Murat C."/>
            <person name="Park J."/>
            <person name="Raffaello T."/>
            <person name="Rouze P."/>
            <person name="Salamov A."/>
            <person name="Schmutz J."/>
            <person name="Solheim H."/>
            <person name="Stahlberg J."/>
            <person name="Velez H."/>
            <person name="de Vries R.P."/>
            <person name="Wiebenga A."/>
            <person name="Woodward S."/>
            <person name="Yakovlev I."/>
            <person name="Garbelotto M."/>
            <person name="Martin F."/>
            <person name="Grigoriev I.V."/>
            <person name="Stenlid J."/>
        </authorList>
    </citation>
    <scope>NUCLEOTIDE SEQUENCE [LARGE SCALE GENOMIC DNA]</scope>
    <source>
        <strain evidence="2 3">TC 32-1</strain>
    </source>
</reference>
<organism evidence="2 3">
    <name type="scientific">Heterobasidion irregulare (strain TC 32-1)</name>
    <dbReference type="NCBI Taxonomy" id="747525"/>
    <lineage>
        <taxon>Eukaryota</taxon>
        <taxon>Fungi</taxon>
        <taxon>Dikarya</taxon>
        <taxon>Basidiomycota</taxon>
        <taxon>Agaricomycotina</taxon>
        <taxon>Agaricomycetes</taxon>
        <taxon>Russulales</taxon>
        <taxon>Bondarzewiaceae</taxon>
        <taxon>Heterobasidion</taxon>
        <taxon>Heterobasidion annosum species complex</taxon>
    </lineage>
</organism>
<dbReference type="EMBL" id="KI925466">
    <property type="protein sequence ID" value="ETW75534.1"/>
    <property type="molecule type" value="Genomic_DNA"/>
</dbReference>
<dbReference type="Gene3D" id="1.20.58.1710">
    <property type="match status" value="1"/>
</dbReference>
<dbReference type="KEGG" id="hir:HETIRDRAFT_39330"/>